<dbReference type="Gene3D" id="3.40.50.11530">
    <property type="match status" value="1"/>
</dbReference>
<dbReference type="GO" id="GO:0030368">
    <property type="term" value="F:interleukin-17 receptor activity"/>
    <property type="evidence" value="ECO:0007669"/>
    <property type="project" value="InterPro"/>
</dbReference>
<keyword evidence="7 13" id="KW-0675">Receptor</keyword>
<feature type="compositionally biased region" description="Low complexity" evidence="9">
    <location>
        <begin position="638"/>
        <end position="654"/>
    </location>
</feature>
<evidence type="ECO:0000256" key="2">
    <source>
        <dbReference type="ARBA" id="ARBA00022475"/>
    </source>
</evidence>
<reference evidence="13" key="1">
    <citation type="submission" date="2025-08" db="UniProtKB">
        <authorList>
            <consortium name="RefSeq"/>
        </authorList>
    </citation>
    <scope>IDENTIFICATION</scope>
</reference>
<dbReference type="InterPro" id="IPR032356">
    <property type="entry name" value="IL17R_A/B_N"/>
</dbReference>
<feature type="domain" description="SEFIR" evidence="11">
    <location>
        <begin position="232"/>
        <end position="388"/>
    </location>
</feature>
<feature type="region of interest" description="Disordered" evidence="9">
    <location>
        <begin position="627"/>
        <end position="663"/>
    </location>
</feature>
<keyword evidence="8" id="KW-0325">Glycoprotein</keyword>
<evidence type="ECO:0000259" key="11">
    <source>
        <dbReference type="PROSITE" id="PS51534"/>
    </source>
</evidence>
<dbReference type="AlphaFoldDB" id="A0A6P7NAU4"/>
<proteinExistence type="predicted"/>
<evidence type="ECO:0000256" key="5">
    <source>
        <dbReference type="ARBA" id="ARBA00022989"/>
    </source>
</evidence>
<keyword evidence="12" id="KW-1185">Reference proteome</keyword>
<dbReference type="Gene3D" id="2.60.40.2160">
    <property type="entry name" value="Interleukin-17 receptor A/B, fibronectin-III-like domain 1"/>
    <property type="match status" value="1"/>
</dbReference>
<organism evidence="12 13">
    <name type="scientific">Betta splendens</name>
    <name type="common">Siamese fighting fish</name>
    <dbReference type="NCBI Taxonomy" id="158456"/>
    <lineage>
        <taxon>Eukaryota</taxon>
        <taxon>Metazoa</taxon>
        <taxon>Chordata</taxon>
        <taxon>Craniata</taxon>
        <taxon>Vertebrata</taxon>
        <taxon>Euteleostomi</taxon>
        <taxon>Actinopterygii</taxon>
        <taxon>Neopterygii</taxon>
        <taxon>Teleostei</taxon>
        <taxon>Neoteleostei</taxon>
        <taxon>Acanthomorphata</taxon>
        <taxon>Anabantaria</taxon>
        <taxon>Anabantiformes</taxon>
        <taxon>Anabantoidei</taxon>
        <taxon>Osphronemidae</taxon>
        <taxon>Betta</taxon>
    </lineage>
</organism>
<keyword evidence="5" id="KW-1133">Transmembrane helix</keyword>
<comment type="subcellular location">
    <subcellularLocation>
        <location evidence="1">Cell membrane</location>
        <topology evidence="1">Single-pass type I membrane protein</topology>
    </subcellularLocation>
</comment>
<feature type="signal peptide" evidence="10">
    <location>
        <begin position="1"/>
        <end position="18"/>
    </location>
</feature>
<keyword evidence="6" id="KW-0472">Membrane</keyword>
<dbReference type="Pfam" id="PF08357">
    <property type="entry name" value="SEFIR"/>
    <property type="match status" value="1"/>
</dbReference>
<evidence type="ECO:0000256" key="10">
    <source>
        <dbReference type="SAM" id="SignalP"/>
    </source>
</evidence>
<accession>A0A6P7NAU4</accession>
<dbReference type="InterPro" id="IPR039465">
    <property type="entry name" value="IL-17_rcpt-like"/>
</dbReference>
<evidence type="ECO:0000313" key="13">
    <source>
        <dbReference type="RefSeq" id="XP_029016632.1"/>
    </source>
</evidence>
<keyword evidence="2" id="KW-1003">Cell membrane</keyword>
<dbReference type="GO" id="GO:0005886">
    <property type="term" value="C:plasma membrane"/>
    <property type="evidence" value="ECO:0007669"/>
    <property type="project" value="UniProtKB-SubCell"/>
</dbReference>
<dbReference type="PANTHER" id="PTHR15583:SF13">
    <property type="entry name" value="INTERLEUKIN-17 RECEPTOR A"/>
    <property type="match status" value="1"/>
</dbReference>
<keyword evidence="3" id="KW-0812">Transmembrane</keyword>
<dbReference type="FunFam" id="3.40.50.11530:FF:000002">
    <property type="entry name" value="Interleukin 17 receptor A"/>
    <property type="match status" value="1"/>
</dbReference>
<evidence type="ECO:0000256" key="1">
    <source>
        <dbReference type="ARBA" id="ARBA00004251"/>
    </source>
</evidence>
<dbReference type="GeneID" id="114861506"/>
<dbReference type="PANTHER" id="PTHR15583">
    <property type="entry name" value="INTERLEUKIN-17 RECEPTOR"/>
    <property type="match status" value="1"/>
</dbReference>
<dbReference type="Pfam" id="PF16556">
    <property type="entry name" value="IL17R_fnIII_D1"/>
    <property type="match status" value="1"/>
</dbReference>
<sequence>MSFSRAVLMLLCISLSSAVHVLTRLPLQCSQQVLGCTVITSNCMDRGWLVSHNYTPSGPENLQVSWDIKEDQTGQLFTVLVANWTIKDEGSIFYLKATELQVLVESTNQNLCVRYSFKDKLGMRNPSGKKWSFSAAMVVLDPGQNYSISVVNIPKPEMGHSTYDVRGLVAVPANPTNTPDVSFHTYTFAAFGVLLTFVVTAAVICVICRKPGKNKVVDDLGVGIPVQQPNRHPTVLVIYSHDHYLYRDIVLKLCAFLQAKCGTKVLVDLLDSTSVNMVGRVGWLERQRQQLKNPSDKILVLCSQGVQAKWRAICGHDRVTLKEDLLSPTDDMLTPFLNLFLPDMHQAGTLGKYVVAYFDDISTEEDVPSVFDIAVKYKLMKHFEELYFRIAGIEKYQPGQVNHIKGIGGEEYFNCPSGRALKNAIEAFQAYQLKNPDWFEKECVNSEEEIMATNNLLIDQLQYPPAFQCVPLIKNGLPIYIHEVDMPENTNSVLELTPEVNLENQLSLMAEVIAVNHDCKQQYPSNLDQVLSNVLIPSPQSVYTAKPIFIKPQKPSQNQLSLEKELFGQIPTDDDEEDSLLPMRQLSTQSDLRSPVIQNTLNCSCSYIHSEYLPPPEINHFQPVEMEEEGVLEPSEKGQSSGSDQGYSSKVSSQHESPFKEDPLVALAKLQKELFQQDLRYSGLGPDD</sequence>
<evidence type="ECO:0000256" key="9">
    <source>
        <dbReference type="SAM" id="MobiDB-lite"/>
    </source>
</evidence>
<dbReference type="CTD" id="561494"/>
<evidence type="ECO:0000256" key="3">
    <source>
        <dbReference type="ARBA" id="ARBA00022692"/>
    </source>
</evidence>
<gene>
    <name evidence="13" type="primary">il17ra1a</name>
</gene>
<name>A0A6P7NAU4_BETSP</name>
<dbReference type="PROSITE" id="PS51534">
    <property type="entry name" value="SEFIR"/>
    <property type="match status" value="1"/>
</dbReference>
<protein>
    <submittedName>
        <fullName evidence="13">Interleukin 17 receptor A1a isoform X2</fullName>
    </submittedName>
</protein>
<dbReference type="InterPro" id="IPR038683">
    <property type="entry name" value="IL17RA/B_FnIII-like_1_sf"/>
</dbReference>
<dbReference type="RefSeq" id="XP_029016632.1">
    <property type="nucleotide sequence ID" value="XM_029160799.3"/>
</dbReference>
<evidence type="ECO:0000256" key="6">
    <source>
        <dbReference type="ARBA" id="ARBA00023136"/>
    </source>
</evidence>
<evidence type="ECO:0000313" key="12">
    <source>
        <dbReference type="Proteomes" id="UP000515150"/>
    </source>
</evidence>
<evidence type="ECO:0000256" key="8">
    <source>
        <dbReference type="ARBA" id="ARBA00023180"/>
    </source>
</evidence>
<dbReference type="InterPro" id="IPR013568">
    <property type="entry name" value="SEFIR_dom"/>
</dbReference>
<evidence type="ECO:0000256" key="7">
    <source>
        <dbReference type="ARBA" id="ARBA00023170"/>
    </source>
</evidence>
<evidence type="ECO:0000256" key="4">
    <source>
        <dbReference type="ARBA" id="ARBA00022729"/>
    </source>
</evidence>
<feature type="chain" id="PRO_5028042145" evidence="10">
    <location>
        <begin position="19"/>
        <end position="688"/>
    </location>
</feature>
<keyword evidence="4 10" id="KW-0732">Signal</keyword>
<dbReference type="Proteomes" id="UP000515150">
    <property type="component" value="Chromosome 9"/>
</dbReference>